<organism evidence="2 3">
    <name type="scientific">Methyloglobulus morosus KoM1</name>
    <dbReference type="NCBI Taxonomy" id="1116472"/>
    <lineage>
        <taxon>Bacteria</taxon>
        <taxon>Pseudomonadati</taxon>
        <taxon>Pseudomonadota</taxon>
        <taxon>Gammaproteobacteria</taxon>
        <taxon>Methylococcales</taxon>
        <taxon>Methylococcaceae</taxon>
        <taxon>Methyloglobulus</taxon>
    </lineage>
</organism>
<evidence type="ECO:0000256" key="1">
    <source>
        <dbReference type="SAM" id="Phobius"/>
    </source>
</evidence>
<keyword evidence="1" id="KW-0812">Transmembrane</keyword>
<keyword evidence="3" id="KW-1185">Reference proteome</keyword>
<dbReference type="eggNOG" id="ENOG503310K">
    <property type="taxonomic scope" value="Bacteria"/>
</dbReference>
<keyword evidence="1" id="KW-0472">Membrane</keyword>
<comment type="caution">
    <text evidence="2">The sequence shown here is derived from an EMBL/GenBank/DDBJ whole genome shotgun (WGS) entry which is preliminary data.</text>
</comment>
<protein>
    <submittedName>
        <fullName evidence="2">Uncharacterized protein</fullName>
    </submittedName>
</protein>
<evidence type="ECO:0000313" key="2">
    <source>
        <dbReference type="EMBL" id="ESS69178.1"/>
    </source>
</evidence>
<evidence type="ECO:0000313" key="3">
    <source>
        <dbReference type="Proteomes" id="UP000017842"/>
    </source>
</evidence>
<keyword evidence="1" id="KW-1133">Transmembrane helix</keyword>
<dbReference type="PATRIC" id="fig|1116472.3.peg.3441"/>
<feature type="transmembrane region" description="Helical" evidence="1">
    <location>
        <begin position="192"/>
        <end position="208"/>
    </location>
</feature>
<proteinExistence type="predicted"/>
<sequence length="225" mass="25336">MFVNFMFSHRMMFFEKNILIIIRLEGARIMNTSQLFKKILLGAVAVLFSASVWAHGGAKGTDTDQCKFELEPDHWIHYTAYQPNAFPAEEFCADIPRDKEALILVFDYQDQKYKDDTVEFEVTKEPEGTRVFFLQGAKHKKGTVELKLPNGVPEPGKYLIHITLVPDQGERKDVHMAFKAGGGPSASNSTKFIYLLLGFAALYVLYLYNATFKGIVDGIIGKAKA</sequence>
<dbReference type="Proteomes" id="UP000017842">
    <property type="component" value="Unassembled WGS sequence"/>
</dbReference>
<gene>
    <name evidence="2" type="ORF">MGMO_138c00160</name>
</gene>
<dbReference type="EMBL" id="AYLO01000128">
    <property type="protein sequence ID" value="ESS69178.1"/>
    <property type="molecule type" value="Genomic_DNA"/>
</dbReference>
<accession>V5BXB5</accession>
<name>V5BXB5_9GAMM</name>
<dbReference type="AlphaFoldDB" id="V5BXB5"/>
<reference evidence="2 3" key="1">
    <citation type="journal article" date="2013" name="Genome Announc.">
        <title>Draft Genome Sequence of the Methanotrophic Gammaproteobacterium Methyloglobulus morosus DSM 22980 Strain KoM1.</title>
        <authorList>
            <person name="Poehlein A."/>
            <person name="Deutzmann J.S."/>
            <person name="Daniel R."/>
            <person name="Simeonova D.D."/>
        </authorList>
    </citation>
    <scope>NUCLEOTIDE SEQUENCE [LARGE SCALE GENOMIC DNA]</scope>
    <source>
        <strain evidence="2 3">KoM1</strain>
    </source>
</reference>
<dbReference type="STRING" id="1116472.MGMO_138c00160"/>